<dbReference type="InterPro" id="IPR001041">
    <property type="entry name" value="2Fe-2S_ferredoxin-type"/>
</dbReference>
<dbReference type="GO" id="GO:0051536">
    <property type="term" value="F:iron-sulfur cluster binding"/>
    <property type="evidence" value="ECO:0007669"/>
    <property type="project" value="InterPro"/>
</dbReference>
<evidence type="ECO:0000259" key="1">
    <source>
        <dbReference type="Pfam" id="PF00111"/>
    </source>
</evidence>
<accession>A0AAU9DGF6</accession>
<dbReference type="RefSeq" id="WP_338391681.1">
    <property type="nucleotide sequence ID" value="NZ_AP025314.1"/>
</dbReference>
<dbReference type="Proteomes" id="UP001348817">
    <property type="component" value="Chromosome"/>
</dbReference>
<reference evidence="2 3" key="1">
    <citation type="submission" date="2021-12" db="EMBL/GenBank/DDBJ databases">
        <title>Genome sequencing of bacteria with rrn-lacking chromosome and rrn-plasmid.</title>
        <authorList>
            <person name="Anda M."/>
            <person name="Iwasaki W."/>
        </authorList>
    </citation>
    <scope>NUCLEOTIDE SEQUENCE [LARGE SCALE GENOMIC DNA]</scope>
    <source>
        <strain evidence="2 3">DSM 100852</strain>
    </source>
</reference>
<dbReference type="AlphaFoldDB" id="A0AAU9DGF6"/>
<dbReference type="KEGG" id="fax:FUAX_25370"/>
<evidence type="ECO:0000313" key="3">
    <source>
        <dbReference type="Proteomes" id="UP001348817"/>
    </source>
</evidence>
<evidence type="ECO:0000313" key="2">
    <source>
        <dbReference type="EMBL" id="BDD10105.1"/>
    </source>
</evidence>
<dbReference type="Gene3D" id="3.10.20.30">
    <property type="match status" value="1"/>
</dbReference>
<feature type="domain" description="2Fe-2S ferredoxin-type" evidence="1">
    <location>
        <begin position="15"/>
        <end position="88"/>
    </location>
</feature>
<keyword evidence="3" id="KW-1185">Reference proteome</keyword>
<sequence length="111" mass="12451">MPNSNLTIKNINNLKINISESKKTLLSHIHTAQTDWMHACGGKGRCVTCRVRILEGAQLLSEPSEFEAMCHHKGLLKPDERLACQCSPVEAGEIYGEVPDKCKLKHIEYSY</sequence>
<dbReference type="InterPro" id="IPR036010">
    <property type="entry name" value="2Fe-2S_ferredoxin-like_sf"/>
</dbReference>
<gene>
    <name evidence="2" type="ORF">FUAX_25370</name>
</gene>
<dbReference type="SUPFAM" id="SSF54292">
    <property type="entry name" value="2Fe-2S ferredoxin-like"/>
    <property type="match status" value="1"/>
</dbReference>
<name>A0AAU9DGF6_9BACT</name>
<dbReference type="CDD" id="cd00207">
    <property type="entry name" value="fer2"/>
    <property type="match status" value="1"/>
</dbReference>
<dbReference type="InterPro" id="IPR012675">
    <property type="entry name" value="Beta-grasp_dom_sf"/>
</dbReference>
<protein>
    <recommendedName>
        <fullName evidence="1">2Fe-2S ferredoxin-type domain-containing protein</fullName>
    </recommendedName>
</protein>
<dbReference type="Pfam" id="PF00111">
    <property type="entry name" value="Fer2"/>
    <property type="match status" value="1"/>
</dbReference>
<proteinExistence type="predicted"/>
<dbReference type="EMBL" id="AP025314">
    <property type="protein sequence ID" value="BDD10105.1"/>
    <property type="molecule type" value="Genomic_DNA"/>
</dbReference>
<organism evidence="2 3">
    <name type="scientific">Fulvitalea axinellae</name>
    <dbReference type="NCBI Taxonomy" id="1182444"/>
    <lineage>
        <taxon>Bacteria</taxon>
        <taxon>Pseudomonadati</taxon>
        <taxon>Bacteroidota</taxon>
        <taxon>Cytophagia</taxon>
        <taxon>Cytophagales</taxon>
        <taxon>Persicobacteraceae</taxon>
        <taxon>Fulvitalea</taxon>
    </lineage>
</organism>